<accession>A0ABY4JDK4</accession>
<organism evidence="1 2">
    <name type="scientific">Hymenobacter sublimis</name>
    <dbReference type="NCBI Taxonomy" id="2933777"/>
    <lineage>
        <taxon>Bacteria</taxon>
        <taxon>Pseudomonadati</taxon>
        <taxon>Bacteroidota</taxon>
        <taxon>Cytophagia</taxon>
        <taxon>Cytophagales</taxon>
        <taxon>Hymenobacteraceae</taxon>
        <taxon>Hymenobacter</taxon>
    </lineage>
</organism>
<dbReference type="RefSeq" id="WP_247976852.1">
    <property type="nucleotide sequence ID" value="NZ_CP095848.1"/>
</dbReference>
<name>A0ABY4JDK4_9BACT</name>
<dbReference type="Proteomes" id="UP000829647">
    <property type="component" value="Chromosome"/>
</dbReference>
<evidence type="ECO:0000313" key="1">
    <source>
        <dbReference type="EMBL" id="UPL50918.1"/>
    </source>
</evidence>
<keyword evidence="2" id="KW-1185">Reference proteome</keyword>
<proteinExistence type="predicted"/>
<reference evidence="1 2" key="1">
    <citation type="submission" date="2022-04" db="EMBL/GenBank/DDBJ databases">
        <title>Hymenobacter sp. isolated from the air.</title>
        <authorList>
            <person name="Won M."/>
            <person name="Lee C.-M."/>
            <person name="Woen H.-Y."/>
            <person name="Kwon S.-W."/>
        </authorList>
    </citation>
    <scope>NUCLEOTIDE SEQUENCE [LARGE SCALE GENOMIC DNA]</scope>
    <source>
        <strain evidence="2">5516 S-25</strain>
    </source>
</reference>
<evidence type="ECO:0000313" key="2">
    <source>
        <dbReference type="Proteomes" id="UP000829647"/>
    </source>
</evidence>
<sequence length="198" mass="23710">MEISSPVRFKDQNKILRHFKERIAVCCPKCGKRAEVFTNFTSYHSHFHCPNCFHQSDKRLVFFELVLKEYCKQCANRIMVEMPEVRHKKEAIKVRCSDCGCEESYKPTYIEHVGYSYSFNGVDPFFQLPLWYQASFKDELLWAYGPEHLLYLEQYIGARLRERNQRRYTTMVECLPQFIKAAKNRDVLLKLLERMKLK</sequence>
<dbReference type="EMBL" id="CP095848">
    <property type="protein sequence ID" value="UPL50918.1"/>
    <property type="molecule type" value="Genomic_DNA"/>
</dbReference>
<gene>
    <name evidence="1" type="ORF">MWH26_08440</name>
</gene>
<protein>
    <submittedName>
        <fullName evidence="1">Uncharacterized protein</fullName>
    </submittedName>
</protein>